<sequence>MFGKRTGIRNAHDKYANQETSYLLQRLEAYSGLVILATERRNNLDEAFLRRLRTIIQFPTLRAEERAAIWQKTFSRQLSLAPNINWQQVATRHELTGAAILQVACCCTVALATAGAQQLTLKQLEECIRQETGKAGQAARGVGRQ</sequence>
<dbReference type="InterPro" id="IPR027417">
    <property type="entry name" value="P-loop_NTPase"/>
</dbReference>
<keyword evidence="1" id="KW-0547">Nucleotide-binding</keyword>
<dbReference type="SUPFAM" id="SSF52540">
    <property type="entry name" value="P-loop containing nucleoside triphosphate hydrolases"/>
    <property type="match status" value="1"/>
</dbReference>
<dbReference type="AlphaFoldDB" id="A0A939EYX7"/>
<keyword evidence="2" id="KW-1185">Reference proteome</keyword>
<dbReference type="Gene3D" id="3.40.50.300">
    <property type="entry name" value="P-loop containing nucleotide triphosphate hydrolases"/>
    <property type="match status" value="1"/>
</dbReference>
<keyword evidence="1" id="KW-0067">ATP-binding</keyword>
<dbReference type="Proteomes" id="UP000664144">
    <property type="component" value="Unassembled WGS sequence"/>
</dbReference>
<name>A0A939EYX7_9BACT</name>
<accession>A0A939EYX7</accession>
<dbReference type="RefSeq" id="WP_206985997.1">
    <property type="nucleotide sequence ID" value="NZ_JAFLQZ010000015.1"/>
</dbReference>
<evidence type="ECO:0000313" key="2">
    <source>
        <dbReference type="Proteomes" id="UP000664144"/>
    </source>
</evidence>
<protein>
    <submittedName>
        <fullName evidence="1">ATP-binding protein</fullName>
    </submittedName>
</protein>
<proteinExistence type="predicted"/>
<evidence type="ECO:0000313" key="1">
    <source>
        <dbReference type="EMBL" id="MBO0360018.1"/>
    </source>
</evidence>
<dbReference type="Gene3D" id="1.10.8.60">
    <property type="match status" value="1"/>
</dbReference>
<organism evidence="1 2">
    <name type="scientific">Hymenobacter telluris</name>
    <dbReference type="NCBI Taxonomy" id="2816474"/>
    <lineage>
        <taxon>Bacteria</taxon>
        <taxon>Pseudomonadati</taxon>
        <taxon>Bacteroidota</taxon>
        <taxon>Cytophagia</taxon>
        <taxon>Cytophagales</taxon>
        <taxon>Hymenobacteraceae</taxon>
        <taxon>Hymenobacter</taxon>
    </lineage>
</organism>
<dbReference type="PANTHER" id="PTHR46411">
    <property type="entry name" value="FAMILY ATPASE, PUTATIVE-RELATED"/>
    <property type="match status" value="1"/>
</dbReference>
<reference evidence="1" key="1">
    <citation type="submission" date="2021-03" db="EMBL/GenBank/DDBJ databases">
        <authorList>
            <person name="Kim M.K."/>
        </authorList>
    </citation>
    <scope>NUCLEOTIDE SEQUENCE</scope>
    <source>
        <strain evidence="1">BT186</strain>
    </source>
</reference>
<dbReference type="PANTHER" id="PTHR46411:SF3">
    <property type="entry name" value="AAA+ ATPASE DOMAIN-CONTAINING PROTEIN"/>
    <property type="match status" value="1"/>
</dbReference>
<dbReference type="EMBL" id="JAFLQZ010000015">
    <property type="protein sequence ID" value="MBO0360018.1"/>
    <property type="molecule type" value="Genomic_DNA"/>
</dbReference>
<dbReference type="GO" id="GO:0005524">
    <property type="term" value="F:ATP binding"/>
    <property type="evidence" value="ECO:0007669"/>
    <property type="project" value="UniProtKB-KW"/>
</dbReference>
<comment type="caution">
    <text evidence="1">The sequence shown here is derived from an EMBL/GenBank/DDBJ whole genome shotgun (WGS) entry which is preliminary data.</text>
</comment>
<gene>
    <name evidence="1" type="ORF">J0X19_18805</name>
</gene>